<dbReference type="Proteomes" id="UP000676565">
    <property type="component" value="Unassembled WGS sequence"/>
</dbReference>
<proteinExistence type="predicted"/>
<dbReference type="SMART" id="SM00320">
    <property type="entry name" value="WD40"/>
    <property type="match status" value="6"/>
</dbReference>
<feature type="repeat" description="WD" evidence="3">
    <location>
        <begin position="13"/>
        <end position="45"/>
    </location>
</feature>
<evidence type="ECO:0000256" key="3">
    <source>
        <dbReference type="PROSITE-ProRule" id="PRU00221"/>
    </source>
</evidence>
<protein>
    <submittedName>
        <fullName evidence="4">WD40 repeat domain-containing protein</fullName>
    </submittedName>
</protein>
<evidence type="ECO:0000256" key="2">
    <source>
        <dbReference type="ARBA" id="ARBA00022737"/>
    </source>
</evidence>
<dbReference type="CDD" id="cd00200">
    <property type="entry name" value="WD40"/>
    <property type="match status" value="1"/>
</dbReference>
<feature type="repeat" description="WD" evidence="3">
    <location>
        <begin position="225"/>
        <end position="266"/>
    </location>
</feature>
<evidence type="ECO:0000313" key="4">
    <source>
        <dbReference type="EMBL" id="MBP3954172.1"/>
    </source>
</evidence>
<sequence length="301" mass="32310">MLLFEDHRHETPAVTHKSVVYAIAFSPDGSTLATGARDGSVFVRDASGHVSSLLERGPKVLPVHALGFQPNGAGLVVGGAFGWANYKQDGGAWQEFGGHSSLPVTSLAVLNDRTVAIGTGDRFKASGGTLEIWDTVSDRKLLPYFSEPNGVRAISASPKNKVVAWATGHRKVRVFDITTSRPVDFPQERDCPAIALSSDGSMLAVAGDWNAKIYDLKTKRERAVLKGHKGQVLSVAFSPDGSTVATGSFDFTVRLWDTATGKERANYKWDIGVVYCVTYAPDGFRLAAGGDLGRVVVWDTE</sequence>
<keyword evidence="2" id="KW-0677">Repeat</keyword>
<gene>
    <name evidence="4" type="ORF">J8F10_02530</name>
</gene>
<name>A0ABS5BKE4_9BACT</name>
<evidence type="ECO:0000313" key="5">
    <source>
        <dbReference type="Proteomes" id="UP000676565"/>
    </source>
</evidence>
<accession>A0ABS5BKE4</accession>
<dbReference type="InterPro" id="IPR036322">
    <property type="entry name" value="WD40_repeat_dom_sf"/>
</dbReference>
<dbReference type="InterPro" id="IPR001680">
    <property type="entry name" value="WD40_rpt"/>
</dbReference>
<feature type="repeat" description="WD" evidence="3">
    <location>
        <begin position="274"/>
        <end position="301"/>
    </location>
</feature>
<keyword evidence="1 3" id="KW-0853">WD repeat</keyword>
<dbReference type="RefSeq" id="WP_210652315.1">
    <property type="nucleotide sequence ID" value="NZ_JAGKQQ010000001.1"/>
</dbReference>
<dbReference type="PROSITE" id="PS00678">
    <property type="entry name" value="WD_REPEATS_1"/>
    <property type="match status" value="1"/>
</dbReference>
<dbReference type="Gene3D" id="2.130.10.10">
    <property type="entry name" value="YVTN repeat-like/Quinoprotein amine dehydrogenase"/>
    <property type="match status" value="3"/>
</dbReference>
<dbReference type="InterPro" id="IPR019775">
    <property type="entry name" value="WD40_repeat_CS"/>
</dbReference>
<dbReference type="PANTHER" id="PTHR19848">
    <property type="entry name" value="WD40 REPEAT PROTEIN"/>
    <property type="match status" value="1"/>
</dbReference>
<organism evidence="4 5">
    <name type="scientific">Gemmata palustris</name>
    <dbReference type="NCBI Taxonomy" id="2822762"/>
    <lineage>
        <taxon>Bacteria</taxon>
        <taxon>Pseudomonadati</taxon>
        <taxon>Planctomycetota</taxon>
        <taxon>Planctomycetia</taxon>
        <taxon>Gemmatales</taxon>
        <taxon>Gemmataceae</taxon>
        <taxon>Gemmata</taxon>
    </lineage>
</organism>
<evidence type="ECO:0000256" key="1">
    <source>
        <dbReference type="ARBA" id="ARBA00022574"/>
    </source>
</evidence>
<dbReference type="PROSITE" id="PS50294">
    <property type="entry name" value="WD_REPEATS_REGION"/>
    <property type="match status" value="3"/>
</dbReference>
<comment type="caution">
    <text evidence="4">The sequence shown here is derived from an EMBL/GenBank/DDBJ whole genome shotgun (WGS) entry which is preliminary data.</text>
</comment>
<reference evidence="4 5" key="1">
    <citation type="submission" date="2021-04" db="EMBL/GenBank/DDBJ databases">
        <authorList>
            <person name="Ivanova A."/>
        </authorList>
    </citation>
    <scope>NUCLEOTIDE SEQUENCE [LARGE SCALE GENOMIC DNA]</scope>
    <source>
        <strain evidence="4 5">G18</strain>
    </source>
</reference>
<dbReference type="PROSITE" id="PS50082">
    <property type="entry name" value="WD_REPEATS_2"/>
    <property type="match status" value="3"/>
</dbReference>
<keyword evidence="5" id="KW-1185">Reference proteome</keyword>
<dbReference type="EMBL" id="JAGKQQ010000001">
    <property type="protein sequence ID" value="MBP3954172.1"/>
    <property type="molecule type" value="Genomic_DNA"/>
</dbReference>
<dbReference type="InterPro" id="IPR015943">
    <property type="entry name" value="WD40/YVTN_repeat-like_dom_sf"/>
</dbReference>
<dbReference type="SUPFAM" id="SSF50978">
    <property type="entry name" value="WD40 repeat-like"/>
    <property type="match status" value="1"/>
</dbReference>
<dbReference type="Pfam" id="PF00400">
    <property type="entry name" value="WD40"/>
    <property type="match status" value="3"/>
</dbReference>
<dbReference type="PANTHER" id="PTHR19848:SF8">
    <property type="entry name" value="F-BOX AND WD REPEAT DOMAIN CONTAINING 7"/>
    <property type="match status" value="1"/>
</dbReference>